<evidence type="ECO:0000313" key="2">
    <source>
        <dbReference type="Proteomes" id="UP001212997"/>
    </source>
</evidence>
<accession>A0AAD5UN89</accession>
<name>A0AAD5UN89_9APHY</name>
<comment type="caution">
    <text evidence="1">The sequence shown here is derived from an EMBL/GenBank/DDBJ whole genome shotgun (WGS) entry which is preliminary data.</text>
</comment>
<dbReference type="Proteomes" id="UP001212997">
    <property type="component" value="Unassembled WGS sequence"/>
</dbReference>
<dbReference type="AlphaFoldDB" id="A0AAD5UN89"/>
<gene>
    <name evidence="1" type="ORF">NLI96_g13399</name>
</gene>
<reference evidence="1" key="1">
    <citation type="submission" date="2022-07" db="EMBL/GenBank/DDBJ databases">
        <title>Genome Sequence of Physisporinus lineatus.</title>
        <authorList>
            <person name="Buettner E."/>
        </authorList>
    </citation>
    <scope>NUCLEOTIDE SEQUENCE</scope>
    <source>
        <strain evidence="1">VT162</strain>
    </source>
</reference>
<organism evidence="1 2">
    <name type="scientific">Meripilus lineatus</name>
    <dbReference type="NCBI Taxonomy" id="2056292"/>
    <lineage>
        <taxon>Eukaryota</taxon>
        <taxon>Fungi</taxon>
        <taxon>Dikarya</taxon>
        <taxon>Basidiomycota</taxon>
        <taxon>Agaricomycotina</taxon>
        <taxon>Agaricomycetes</taxon>
        <taxon>Polyporales</taxon>
        <taxon>Meripilaceae</taxon>
        <taxon>Meripilus</taxon>
    </lineage>
</organism>
<dbReference type="EMBL" id="JANAWD010002368">
    <property type="protein sequence ID" value="KAJ3472135.1"/>
    <property type="molecule type" value="Genomic_DNA"/>
</dbReference>
<protein>
    <recommendedName>
        <fullName evidence="3">SMP domain-containing protein</fullName>
    </recommendedName>
</protein>
<sequence length="134" mass="13825">MDLVVAAKISKPEGTALAPVAGAAVKRLKQGATDPALEEEAIATIAVKRLKLEGMDRGLVDVEEATIASKPEGMALALEDAATAVERKNLPRGVMVTPVAVATTAAKSPRSKPDAMALALEEEATVTIDEPQPS</sequence>
<evidence type="ECO:0000313" key="1">
    <source>
        <dbReference type="EMBL" id="KAJ3472135.1"/>
    </source>
</evidence>
<evidence type="ECO:0008006" key="3">
    <source>
        <dbReference type="Google" id="ProtNLM"/>
    </source>
</evidence>
<keyword evidence="2" id="KW-1185">Reference proteome</keyword>
<proteinExistence type="predicted"/>